<gene>
    <name evidence="1" type="ORF">BDP27DRAFT_1417482</name>
</gene>
<proteinExistence type="predicted"/>
<sequence>MFQESDPDITLAVSTIRHKTHLLFEATAHSVGNVSENKGRAVRESKHGCIFGKYPVTDAGRLYSRVLLTKLEVLLHLFLLILQQRSNIFSKPHPSWSMANSSPGDDIIAVQCRLPTSFAASAVHPF</sequence>
<evidence type="ECO:0000313" key="1">
    <source>
        <dbReference type="EMBL" id="KAF9073015.1"/>
    </source>
</evidence>
<dbReference type="EMBL" id="JADNRY010000020">
    <property type="protein sequence ID" value="KAF9073015.1"/>
    <property type="molecule type" value="Genomic_DNA"/>
</dbReference>
<dbReference type="Proteomes" id="UP000772434">
    <property type="component" value="Unassembled WGS sequence"/>
</dbReference>
<dbReference type="AlphaFoldDB" id="A0A9P5Q3P2"/>
<comment type="caution">
    <text evidence="1">The sequence shown here is derived from an EMBL/GenBank/DDBJ whole genome shotgun (WGS) entry which is preliminary data.</text>
</comment>
<keyword evidence="2" id="KW-1185">Reference proteome</keyword>
<name>A0A9P5Q3P2_9AGAR</name>
<reference evidence="1" key="1">
    <citation type="submission" date="2020-11" db="EMBL/GenBank/DDBJ databases">
        <authorList>
            <consortium name="DOE Joint Genome Institute"/>
            <person name="Ahrendt S."/>
            <person name="Riley R."/>
            <person name="Andreopoulos W."/>
            <person name="Labutti K."/>
            <person name="Pangilinan J."/>
            <person name="Ruiz-Duenas F.J."/>
            <person name="Barrasa J.M."/>
            <person name="Sanchez-Garcia M."/>
            <person name="Camarero S."/>
            <person name="Miyauchi S."/>
            <person name="Serrano A."/>
            <person name="Linde D."/>
            <person name="Babiker R."/>
            <person name="Drula E."/>
            <person name="Ayuso-Fernandez I."/>
            <person name="Pacheco R."/>
            <person name="Padilla G."/>
            <person name="Ferreira P."/>
            <person name="Barriuso J."/>
            <person name="Kellner H."/>
            <person name="Castanera R."/>
            <person name="Alfaro M."/>
            <person name="Ramirez L."/>
            <person name="Pisabarro A.G."/>
            <person name="Kuo A."/>
            <person name="Tritt A."/>
            <person name="Lipzen A."/>
            <person name="He G."/>
            <person name="Yan M."/>
            <person name="Ng V."/>
            <person name="Cullen D."/>
            <person name="Martin F."/>
            <person name="Rosso M.-N."/>
            <person name="Henrissat B."/>
            <person name="Hibbett D."/>
            <person name="Martinez A.T."/>
            <person name="Grigoriev I.V."/>
        </authorList>
    </citation>
    <scope>NUCLEOTIDE SEQUENCE</scope>
    <source>
        <strain evidence="1">AH 40177</strain>
    </source>
</reference>
<protein>
    <submittedName>
        <fullName evidence="1">Uncharacterized protein</fullName>
    </submittedName>
</protein>
<accession>A0A9P5Q3P2</accession>
<evidence type="ECO:0000313" key="2">
    <source>
        <dbReference type="Proteomes" id="UP000772434"/>
    </source>
</evidence>
<organism evidence="1 2">
    <name type="scientific">Rhodocollybia butyracea</name>
    <dbReference type="NCBI Taxonomy" id="206335"/>
    <lineage>
        <taxon>Eukaryota</taxon>
        <taxon>Fungi</taxon>
        <taxon>Dikarya</taxon>
        <taxon>Basidiomycota</taxon>
        <taxon>Agaricomycotina</taxon>
        <taxon>Agaricomycetes</taxon>
        <taxon>Agaricomycetidae</taxon>
        <taxon>Agaricales</taxon>
        <taxon>Marasmiineae</taxon>
        <taxon>Omphalotaceae</taxon>
        <taxon>Rhodocollybia</taxon>
    </lineage>
</organism>